<name>A0A1E7WMD8_9BURK</name>
<keyword evidence="10" id="KW-0489">Methyltransferase</keyword>
<feature type="repeat" description="TPR" evidence="8">
    <location>
        <begin position="147"/>
        <end position="180"/>
    </location>
</feature>
<evidence type="ECO:0000256" key="5">
    <source>
        <dbReference type="ARBA" id="ARBA00022679"/>
    </source>
</evidence>
<evidence type="ECO:0000256" key="7">
    <source>
        <dbReference type="ARBA" id="ARBA00022803"/>
    </source>
</evidence>
<organism evidence="10 11">
    <name type="scientific">Duganella phyllosphaerae</name>
    <dbReference type="NCBI Taxonomy" id="762836"/>
    <lineage>
        <taxon>Bacteria</taxon>
        <taxon>Pseudomonadati</taxon>
        <taxon>Pseudomonadota</taxon>
        <taxon>Betaproteobacteria</taxon>
        <taxon>Burkholderiales</taxon>
        <taxon>Oxalobacteraceae</taxon>
        <taxon>Telluria group</taxon>
        <taxon>Duganella</taxon>
    </lineage>
</organism>
<dbReference type="Gene3D" id="1.25.40.10">
    <property type="entry name" value="Tetratricopeptide repeat domain"/>
    <property type="match status" value="1"/>
</dbReference>
<evidence type="ECO:0000256" key="4">
    <source>
        <dbReference type="ARBA" id="ARBA00022676"/>
    </source>
</evidence>
<sequence>MTTPAPAAAPAVTNNPASALDNVMALAAQGRLAIADLFGAAAVLTESGQPQVAIALYHTWIAHSDARLIYAACFNLAVVLSNTGDNAGAEAALRKAIANNANFVEARLNLGSLLERTGRPDDALAMWQSILDGGLVPDIKTTPALYVQTLNNLGRLLEIRRRYPEAEAMLARSLHVDPQQANVMTHWVHLRQKQCAWPVYSGLEHISQATMLEGTSALAMLSASDDPAMQLAAARRFVVEKVNAAVAPLTGEHGYGHARLRVGYLSSDFCSHAVSILTAELYELHDRSKVEVYAFSWSREDGSPLRARVVKAMDHYIRIDHLTDEQAARAIRAHEIDILVDLHGLTLGARPNILAYRPAPVQMTYLGFPGSTGLPGIDYVVSDEFLITPDMAEHFSEKPLYMPDAFQINDRQRPIAPTPTRASVNLPDDAFVFCSFNNNFKFTEEMFASWMNILRRVPNSVLWLVADYPEVRDNLWRYAEQAGIDRQRLIFNSRAVPAEYLARYQLADLFLDTYPFNAGTTASDALWAGLPLVTRTGRTFSSRMAGSLLRAVDLPQLITDNLADYEELAVALAHDPARIAAMKRQLAANRLNCALFDSPRFVRNFEAALQRVAKPAAPRLPAPAHAVRPSEVTAAEAAPAPAQLDQIPIITVSHNAPQQIETLLASVRRFHSNRVTIIDGSNPDVAEQIRAIAANYDNVEFIAFGYDIGQGPGLAWAIEHLGLSGEALLLAPDVALVNDGLLAALHAELAPGMYGVGAVHAVNELGYDRPDGALRYLHPACLLANIDVVRQWPLPIKHGAPLIAAMLALNHSGNTGLIKHLDWVRADLEGAEGAHTPRFLQRTGAGAAAAVVAHHYDLPGAATTVNTDLLHFVPTTARKLVDVGCGDGTLARAYRQRNPICNITGIEAEPSRAQAARQHCDFVFLDQLETTGAAFWDHVRGADCWILDQSLEHMDDPWSVLQKIRTSIAPGGKIVATINNFQHWSIQARLNAGDLRYGPDGIAMARKRMFTRGAMLALLQQAGFQISGGSARITDEPAREKYLPAIRLMAGASGIDPVMAVEDALPWQYIVTAVAA</sequence>
<dbReference type="SUPFAM" id="SSF53448">
    <property type="entry name" value="Nucleotide-diphospho-sugar transferases"/>
    <property type="match status" value="1"/>
</dbReference>
<dbReference type="PATRIC" id="fig|762836.4.peg.2503"/>
<feature type="domain" description="O-GlcNAc transferase C-terminal" evidence="9">
    <location>
        <begin position="257"/>
        <end position="412"/>
    </location>
</feature>
<dbReference type="PANTHER" id="PTHR44998">
    <property type="match status" value="1"/>
</dbReference>
<evidence type="ECO:0000313" key="11">
    <source>
        <dbReference type="Proteomes" id="UP000175989"/>
    </source>
</evidence>
<evidence type="ECO:0000259" key="9">
    <source>
        <dbReference type="Pfam" id="PF13844"/>
    </source>
</evidence>
<dbReference type="Gene3D" id="3.40.50.150">
    <property type="entry name" value="Vaccinia Virus protein VP39"/>
    <property type="match status" value="1"/>
</dbReference>
<dbReference type="InterPro" id="IPR029044">
    <property type="entry name" value="Nucleotide-diphossugar_trans"/>
</dbReference>
<dbReference type="PANTHER" id="PTHR44998:SF1">
    <property type="entry name" value="UDP-N-ACETYLGLUCOSAMINE--PEPTIDE N-ACETYLGLUCOSAMINYLTRANSFERASE 110 KDA SUBUNIT"/>
    <property type="match status" value="1"/>
</dbReference>
<comment type="pathway">
    <text evidence="1">Protein modification; protein glycosylation.</text>
</comment>
<evidence type="ECO:0000313" key="10">
    <source>
        <dbReference type="EMBL" id="OFA00221.1"/>
    </source>
</evidence>
<dbReference type="RefSeq" id="WP_070248389.1">
    <property type="nucleotide sequence ID" value="NZ_LROM01000084.1"/>
</dbReference>
<keyword evidence="4" id="KW-0328">Glycosyltransferase</keyword>
<dbReference type="CDD" id="cd02440">
    <property type="entry name" value="AdoMet_MTases"/>
    <property type="match status" value="1"/>
</dbReference>
<evidence type="ECO:0000256" key="2">
    <source>
        <dbReference type="ARBA" id="ARBA00005386"/>
    </source>
</evidence>
<dbReference type="AlphaFoldDB" id="A0A1E7WMD8"/>
<dbReference type="InterPro" id="IPR029489">
    <property type="entry name" value="OGT/SEC/SPY_C"/>
</dbReference>
<dbReference type="InterPro" id="IPR019734">
    <property type="entry name" value="TPR_rpt"/>
</dbReference>
<dbReference type="SMART" id="SM00028">
    <property type="entry name" value="TPR"/>
    <property type="match status" value="3"/>
</dbReference>
<accession>A0A1E7WMD8</accession>
<comment type="similarity">
    <text evidence="2">Belongs to the glycosyltransferase 41 family. O-GlcNAc transferase subfamily.</text>
</comment>
<evidence type="ECO:0000256" key="3">
    <source>
        <dbReference type="ARBA" id="ARBA00011970"/>
    </source>
</evidence>
<keyword evidence="5 10" id="KW-0808">Transferase</keyword>
<reference evidence="11" key="1">
    <citation type="journal article" date="2016" name="Front. Microbiol.">
        <title>Molecular Keys to the Janthinobacterium and Duganella spp. Interaction with the Plant Pathogen Fusarium graminearum.</title>
        <authorList>
            <person name="Haack F.S."/>
            <person name="Poehlein A."/>
            <person name="Kroger C."/>
            <person name="Voigt C.A."/>
            <person name="Piepenbring M."/>
            <person name="Bode H.B."/>
            <person name="Daniel R."/>
            <person name="Schafer W."/>
            <person name="Streit W.R."/>
        </authorList>
    </citation>
    <scope>NUCLEOTIDE SEQUENCE [LARGE SCALE GENOMIC DNA]</scope>
    <source>
        <strain evidence="11">T54</strain>
    </source>
</reference>
<comment type="caution">
    <text evidence="10">The sequence shown here is derived from an EMBL/GenBank/DDBJ whole genome shotgun (WGS) entry which is preliminary data.</text>
</comment>
<dbReference type="InterPro" id="IPR029063">
    <property type="entry name" value="SAM-dependent_MTases_sf"/>
</dbReference>
<dbReference type="EMBL" id="LROM01000084">
    <property type="protein sequence ID" value="OFA00221.1"/>
    <property type="molecule type" value="Genomic_DNA"/>
</dbReference>
<evidence type="ECO:0000256" key="6">
    <source>
        <dbReference type="ARBA" id="ARBA00022737"/>
    </source>
</evidence>
<dbReference type="EC" id="2.4.1.255" evidence="3"/>
<feature type="domain" description="O-GlcNAc transferase C-terminal" evidence="9">
    <location>
        <begin position="420"/>
        <end position="603"/>
    </location>
</feature>
<dbReference type="SUPFAM" id="SSF53756">
    <property type="entry name" value="UDP-Glycosyltransferase/glycogen phosphorylase"/>
    <property type="match status" value="1"/>
</dbReference>
<dbReference type="GO" id="GO:0008168">
    <property type="term" value="F:methyltransferase activity"/>
    <property type="evidence" value="ECO:0007669"/>
    <property type="project" value="UniProtKB-KW"/>
</dbReference>
<dbReference type="Pfam" id="PF13374">
    <property type="entry name" value="TPR_10"/>
    <property type="match status" value="1"/>
</dbReference>
<gene>
    <name evidence="10" type="primary">tam_2</name>
    <name evidence="10" type="ORF">DUPY_24250</name>
</gene>
<dbReference type="SUPFAM" id="SSF53335">
    <property type="entry name" value="S-adenosyl-L-methionine-dependent methyltransferases"/>
    <property type="match status" value="1"/>
</dbReference>
<proteinExistence type="inferred from homology"/>
<dbReference type="GO" id="GO:0097363">
    <property type="term" value="F:protein O-acetylglucosaminyltransferase activity"/>
    <property type="evidence" value="ECO:0007669"/>
    <property type="project" value="UniProtKB-EC"/>
</dbReference>
<dbReference type="Proteomes" id="UP000175989">
    <property type="component" value="Unassembled WGS sequence"/>
</dbReference>
<keyword evidence="7 8" id="KW-0802">TPR repeat</keyword>
<dbReference type="SUPFAM" id="SSF48452">
    <property type="entry name" value="TPR-like"/>
    <property type="match status" value="1"/>
</dbReference>
<dbReference type="GO" id="GO:0032259">
    <property type="term" value="P:methylation"/>
    <property type="evidence" value="ECO:0007669"/>
    <property type="project" value="UniProtKB-KW"/>
</dbReference>
<keyword evidence="6" id="KW-0677">Repeat</keyword>
<dbReference type="PROSITE" id="PS50005">
    <property type="entry name" value="TPR"/>
    <property type="match status" value="1"/>
</dbReference>
<keyword evidence="11" id="KW-1185">Reference proteome</keyword>
<dbReference type="Gene3D" id="3.40.50.11380">
    <property type="match status" value="1"/>
</dbReference>
<evidence type="ECO:0000256" key="8">
    <source>
        <dbReference type="PROSITE-ProRule" id="PRU00339"/>
    </source>
</evidence>
<dbReference type="Pfam" id="PF13181">
    <property type="entry name" value="TPR_8"/>
    <property type="match status" value="1"/>
</dbReference>
<dbReference type="Gene3D" id="3.40.50.2000">
    <property type="entry name" value="Glycogen Phosphorylase B"/>
    <property type="match status" value="1"/>
</dbReference>
<dbReference type="Pfam" id="PF13844">
    <property type="entry name" value="Glyco_transf_41"/>
    <property type="match status" value="2"/>
</dbReference>
<evidence type="ECO:0000256" key="1">
    <source>
        <dbReference type="ARBA" id="ARBA00004922"/>
    </source>
</evidence>
<protein>
    <recommendedName>
        <fullName evidence="3">protein O-GlcNAc transferase</fullName>
        <ecNumber evidence="3">2.4.1.255</ecNumber>
    </recommendedName>
</protein>
<dbReference type="InterPro" id="IPR011990">
    <property type="entry name" value="TPR-like_helical_dom_sf"/>
</dbReference>
<dbReference type="Pfam" id="PF13489">
    <property type="entry name" value="Methyltransf_23"/>
    <property type="match status" value="1"/>
</dbReference>